<dbReference type="OrthoDB" id="5598852at2759"/>
<accession>A0A1S8A9Y0</accession>
<sequence length="76" mass="8760">MVDLQRHVTRVIDFLTMLKLNEAFDMCIFEVYDGPSGVMKDQKWSFFDESARDGSGRSVRNVLDIAFWDTHVLTSA</sequence>
<dbReference type="AlphaFoldDB" id="A0A1S8A9Y0"/>
<gene>
    <name evidence="1" type="ORF">SAMD00023353_5600200</name>
</gene>
<proteinExistence type="predicted"/>
<dbReference type="EMBL" id="DF977501">
    <property type="protein sequence ID" value="GAW26916.1"/>
    <property type="molecule type" value="Genomic_DNA"/>
</dbReference>
<keyword evidence="2" id="KW-1185">Reference proteome</keyword>
<protein>
    <submittedName>
        <fullName evidence="1">Uncharacterized protein</fullName>
    </submittedName>
</protein>
<dbReference type="Proteomes" id="UP000054516">
    <property type="component" value="Unassembled WGS sequence"/>
</dbReference>
<name>A0A1S8A9Y0_ROSNE</name>
<organism evidence="1">
    <name type="scientific">Rosellinia necatrix</name>
    <name type="common">White root-rot fungus</name>
    <dbReference type="NCBI Taxonomy" id="77044"/>
    <lineage>
        <taxon>Eukaryota</taxon>
        <taxon>Fungi</taxon>
        <taxon>Dikarya</taxon>
        <taxon>Ascomycota</taxon>
        <taxon>Pezizomycotina</taxon>
        <taxon>Sordariomycetes</taxon>
        <taxon>Xylariomycetidae</taxon>
        <taxon>Xylariales</taxon>
        <taxon>Xylariaceae</taxon>
        <taxon>Rosellinia</taxon>
    </lineage>
</organism>
<reference evidence="1" key="1">
    <citation type="submission" date="2016-03" db="EMBL/GenBank/DDBJ databases">
        <title>Draft genome sequence of Rosellinia necatrix.</title>
        <authorList>
            <person name="Kanematsu S."/>
        </authorList>
    </citation>
    <scope>NUCLEOTIDE SEQUENCE [LARGE SCALE GENOMIC DNA]</scope>
    <source>
        <strain evidence="1">W97</strain>
    </source>
</reference>
<evidence type="ECO:0000313" key="1">
    <source>
        <dbReference type="EMBL" id="GAW26916.1"/>
    </source>
</evidence>
<evidence type="ECO:0000313" key="2">
    <source>
        <dbReference type="Proteomes" id="UP000054516"/>
    </source>
</evidence>